<dbReference type="AlphaFoldDB" id="A0A1G1Y390"/>
<comment type="caution">
    <text evidence="1">The sequence shown here is derived from an EMBL/GenBank/DDBJ whole genome shotgun (WGS) entry which is preliminary data.</text>
</comment>
<organism evidence="1 2">
    <name type="scientific">Candidatus Buchananbacteria bacterium RIFCSPHIGHO2_02_FULL_38_8</name>
    <dbReference type="NCBI Taxonomy" id="1797538"/>
    <lineage>
        <taxon>Bacteria</taxon>
        <taxon>Candidatus Buchananiibacteriota</taxon>
    </lineage>
</organism>
<evidence type="ECO:0000313" key="2">
    <source>
        <dbReference type="Proteomes" id="UP000178747"/>
    </source>
</evidence>
<dbReference type="EMBL" id="MHIH01000070">
    <property type="protein sequence ID" value="OGY46805.1"/>
    <property type="molecule type" value="Genomic_DNA"/>
</dbReference>
<dbReference type="Proteomes" id="UP000178747">
    <property type="component" value="Unassembled WGS sequence"/>
</dbReference>
<evidence type="ECO:0000313" key="1">
    <source>
        <dbReference type="EMBL" id="OGY46805.1"/>
    </source>
</evidence>
<sequence>MLIICDIFLGIQFLFFERQVSHLTVLVALEDLAHQVVERSNGEKVDIYLEHVNRRDSRVTLIVPSYNARFVFVQGINRKGRPFAVLAADGRQVIDPTIEDRLLHVSQSIYAAAAQWAWAILTDYREEV</sequence>
<reference evidence="1 2" key="1">
    <citation type="journal article" date="2016" name="Nat. Commun.">
        <title>Thousands of microbial genomes shed light on interconnected biogeochemical processes in an aquifer system.</title>
        <authorList>
            <person name="Anantharaman K."/>
            <person name="Brown C.T."/>
            <person name="Hug L.A."/>
            <person name="Sharon I."/>
            <person name="Castelle C.J."/>
            <person name="Probst A.J."/>
            <person name="Thomas B.C."/>
            <person name="Singh A."/>
            <person name="Wilkins M.J."/>
            <person name="Karaoz U."/>
            <person name="Brodie E.L."/>
            <person name="Williams K.H."/>
            <person name="Hubbard S.S."/>
            <person name="Banfield J.F."/>
        </authorList>
    </citation>
    <scope>NUCLEOTIDE SEQUENCE [LARGE SCALE GENOMIC DNA]</scope>
</reference>
<protein>
    <submittedName>
        <fullName evidence="1">Uncharacterized protein</fullName>
    </submittedName>
</protein>
<name>A0A1G1Y390_9BACT</name>
<proteinExistence type="predicted"/>
<accession>A0A1G1Y390</accession>
<gene>
    <name evidence="1" type="ORF">A3J62_01955</name>
</gene>